<keyword evidence="1" id="KW-0802">TPR repeat</keyword>
<gene>
    <name evidence="4" type="ORF">ACFOZ9_00495</name>
</gene>
<dbReference type="PROSITE" id="PS50005">
    <property type="entry name" value="TPR"/>
    <property type="match status" value="1"/>
</dbReference>
<dbReference type="Proteomes" id="UP001595998">
    <property type="component" value="Unassembled WGS sequence"/>
</dbReference>
<keyword evidence="4" id="KW-0548">Nucleotidyltransferase</keyword>
<dbReference type="SMART" id="SM00267">
    <property type="entry name" value="GGDEF"/>
    <property type="match status" value="1"/>
</dbReference>
<dbReference type="InterPro" id="IPR011990">
    <property type="entry name" value="TPR-like_helical_dom_sf"/>
</dbReference>
<dbReference type="GO" id="GO:0052621">
    <property type="term" value="F:diguanylate cyclase activity"/>
    <property type="evidence" value="ECO:0007669"/>
    <property type="project" value="UniProtKB-EC"/>
</dbReference>
<keyword evidence="4" id="KW-0808">Transferase</keyword>
<name>A0ABV8XK63_9DEIO</name>
<dbReference type="PROSITE" id="PS50887">
    <property type="entry name" value="GGDEF"/>
    <property type="match status" value="1"/>
</dbReference>
<evidence type="ECO:0000313" key="4">
    <source>
        <dbReference type="EMBL" id="MFC4424670.1"/>
    </source>
</evidence>
<feature type="coiled-coil region" evidence="2">
    <location>
        <begin position="400"/>
        <end position="427"/>
    </location>
</feature>
<dbReference type="InterPro" id="IPR043128">
    <property type="entry name" value="Rev_trsase/Diguanyl_cyclase"/>
</dbReference>
<dbReference type="SUPFAM" id="SSF55073">
    <property type="entry name" value="Nucleotide cyclase"/>
    <property type="match status" value="1"/>
</dbReference>
<dbReference type="PANTHER" id="PTHR10098">
    <property type="entry name" value="RAPSYN-RELATED"/>
    <property type="match status" value="1"/>
</dbReference>
<organism evidence="4 5">
    <name type="scientific">Deinococcus navajonensis</name>
    <dbReference type="NCBI Taxonomy" id="309884"/>
    <lineage>
        <taxon>Bacteria</taxon>
        <taxon>Thermotogati</taxon>
        <taxon>Deinococcota</taxon>
        <taxon>Deinococci</taxon>
        <taxon>Deinococcales</taxon>
        <taxon>Deinococcaceae</taxon>
        <taxon>Deinococcus</taxon>
    </lineage>
</organism>
<evidence type="ECO:0000259" key="3">
    <source>
        <dbReference type="PROSITE" id="PS50887"/>
    </source>
</evidence>
<dbReference type="SMART" id="SM00028">
    <property type="entry name" value="TPR"/>
    <property type="match status" value="4"/>
</dbReference>
<dbReference type="PANTHER" id="PTHR10098:SF108">
    <property type="entry name" value="TETRATRICOPEPTIDE REPEAT PROTEIN 28"/>
    <property type="match status" value="1"/>
</dbReference>
<dbReference type="NCBIfam" id="TIGR00254">
    <property type="entry name" value="GGDEF"/>
    <property type="match status" value="1"/>
</dbReference>
<dbReference type="Pfam" id="PF00990">
    <property type="entry name" value="GGDEF"/>
    <property type="match status" value="1"/>
</dbReference>
<dbReference type="InterPro" id="IPR029787">
    <property type="entry name" value="Nucleotide_cyclase"/>
</dbReference>
<dbReference type="EC" id="2.7.7.65" evidence="4"/>
<evidence type="ECO:0000256" key="2">
    <source>
        <dbReference type="SAM" id="Coils"/>
    </source>
</evidence>
<dbReference type="InterPro" id="IPR000160">
    <property type="entry name" value="GGDEF_dom"/>
</dbReference>
<feature type="domain" description="GGDEF" evidence="3">
    <location>
        <begin position="460"/>
        <end position="589"/>
    </location>
</feature>
<dbReference type="Gene3D" id="1.25.40.10">
    <property type="entry name" value="Tetratricopeptide repeat domain"/>
    <property type="match status" value="2"/>
</dbReference>
<feature type="repeat" description="TPR" evidence="1">
    <location>
        <begin position="212"/>
        <end position="245"/>
    </location>
</feature>
<evidence type="ECO:0000256" key="1">
    <source>
        <dbReference type="PROSITE-ProRule" id="PRU00339"/>
    </source>
</evidence>
<keyword evidence="5" id="KW-1185">Reference proteome</keyword>
<proteinExistence type="predicted"/>
<sequence>MTDGPLGLARFEARLPQVWDVSRVDALLALALEDRPQEEAVALARHALTLALDLRDEARAARIELHLSALLEGPAALEAAQTAQLRFEALRDSEGEAESVLRQARLLQDGPALTAALIAAELGAQAGLASLEARARRRAGDGFMHFGNDAEAIRAYERALALTGTETPRAEDVPMLLSLGALHLRADDPEAAFRVYRAASHLTHREGTIEHTDALGGLGTAYGQQGDVDRAFRFLERAAQLAAEHGDQRRHARFLNLMASAQDKLGDTARAASLYQASLDVALSAGLVDAQVNTLLNLAEHDLQRGGAQAGAQAGARLAQALVLATSARLGSAQRRAARLLTRWAEAQGDLAAALAHQRTWTELDQAASRRRAALREQELAATAQAALVLAVRHERLEVRQRLDATLAATEARLTELRAEADHWKDAALFDVVSGAHSRRYGIEQLNRDFRRSLRAKTDLSLGVVGVELPLVGNEAPAELQVNAVLRTVADLLDQSVRDTDVVARFDQHKFMVIFPETGPAGAQVALRRMIERVTDHNWAEQGLGAPVAVAVGLASRGFLQGSQLLLDVADEEFYRARREGHGALSVAQ</sequence>
<protein>
    <submittedName>
        <fullName evidence="4">Diguanylate cyclase</fullName>
        <ecNumber evidence="4">2.7.7.65</ecNumber>
    </submittedName>
</protein>
<comment type="caution">
    <text evidence="4">The sequence shown here is derived from an EMBL/GenBank/DDBJ whole genome shotgun (WGS) entry which is preliminary data.</text>
</comment>
<reference evidence="5" key="1">
    <citation type="journal article" date="2019" name="Int. J. Syst. Evol. Microbiol.">
        <title>The Global Catalogue of Microorganisms (GCM) 10K type strain sequencing project: providing services to taxonomists for standard genome sequencing and annotation.</title>
        <authorList>
            <consortium name="The Broad Institute Genomics Platform"/>
            <consortium name="The Broad Institute Genome Sequencing Center for Infectious Disease"/>
            <person name="Wu L."/>
            <person name="Ma J."/>
        </authorList>
    </citation>
    <scope>NUCLEOTIDE SEQUENCE [LARGE SCALE GENOMIC DNA]</scope>
    <source>
        <strain evidence="5">CCUG 56029</strain>
    </source>
</reference>
<dbReference type="SUPFAM" id="SSF81901">
    <property type="entry name" value="HCP-like"/>
    <property type="match status" value="1"/>
</dbReference>
<evidence type="ECO:0000313" key="5">
    <source>
        <dbReference type="Proteomes" id="UP001595998"/>
    </source>
</evidence>
<keyword evidence="2" id="KW-0175">Coiled coil</keyword>
<dbReference type="Pfam" id="PF13424">
    <property type="entry name" value="TPR_12"/>
    <property type="match status" value="1"/>
</dbReference>
<dbReference type="EMBL" id="JBHSEH010000002">
    <property type="protein sequence ID" value="MFC4424670.1"/>
    <property type="molecule type" value="Genomic_DNA"/>
</dbReference>
<accession>A0ABV8XK63</accession>
<dbReference type="Gene3D" id="3.30.70.270">
    <property type="match status" value="1"/>
</dbReference>
<dbReference type="RefSeq" id="WP_380034954.1">
    <property type="nucleotide sequence ID" value="NZ_JBHSEH010000002.1"/>
</dbReference>
<dbReference type="InterPro" id="IPR019734">
    <property type="entry name" value="TPR_rpt"/>
</dbReference>